<sequence>MTVIAAWTDVPTEVADVPNNVYPRSVRPWFHILQLTGLLPASTSRSSSWFKSVKVALFHLIGLIFLALHLLALALYRFPQAARVYSINSSDRRVTLQPLLLVHNDILSAVCIVIMFLRGKRIVREVRQIGRISNALQTTRRRIVWTCLTVLFLTAVVAVFVTEFYYGLLMPEPVKHTSDFVQQAWNFSMSESDHVTLSWVMSVACAVNNLSVRVLQFVLAMVMLQTAGGFSRLAEKMTTAGSKTDTAAAIVCLKTHAALSRTVRLLDGSVSILTLALYLDDIVWIMALIERWHFGGVPPGGLAGVESGCGPGCEGLFLLSMSLLLLLSWTCICLSDKVMSGLLLYALFTRQFGENPLEPNRFRSEMASLLANFNITVNCRFKES</sequence>
<accession>A0A1W0WNB6</accession>
<dbReference type="OrthoDB" id="10242924at2759"/>
<feature type="transmembrane region" description="Helical" evidence="1">
    <location>
        <begin position="96"/>
        <end position="117"/>
    </location>
</feature>
<name>A0A1W0WNB6_HYPEX</name>
<feature type="transmembrane region" description="Helical" evidence="1">
    <location>
        <begin position="143"/>
        <end position="166"/>
    </location>
</feature>
<proteinExistence type="predicted"/>
<keyword evidence="1" id="KW-1133">Transmembrane helix</keyword>
<reference evidence="3" key="1">
    <citation type="submission" date="2017-01" db="EMBL/GenBank/DDBJ databases">
        <title>Comparative genomics of anhydrobiosis in the tardigrade Hypsibius dujardini.</title>
        <authorList>
            <person name="Yoshida Y."/>
            <person name="Koutsovoulos G."/>
            <person name="Laetsch D."/>
            <person name="Stevens L."/>
            <person name="Kumar S."/>
            <person name="Horikawa D."/>
            <person name="Ishino K."/>
            <person name="Komine S."/>
            <person name="Tomita M."/>
            <person name="Blaxter M."/>
            <person name="Arakawa K."/>
        </authorList>
    </citation>
    <scope>NUCLEOTIDE SEQUENCE [LARGE SCALE GENOMIC DNA]</scope>
    <source>
        <strain evidence="3">Z151</strain>
    </source>
</reference>
<dbReference type="AlphaFoldDB" id="A0A1W0WNB6"/>
<evidence type="ECO:0000256" key="1">
    <source>
        <dbReference type="SAM" id="Phobius"/>
    </source>
</evidence>
<keyword evidence="1" id="KW-0472">Membrane</keyword>
<protein>
    <submittedName>
        <fullName evidence="2">Uncharacterized protein</fullName>
    </submittedName>
</protein>
<dbReference type="EMBL" id="MTYJ01000072">
    <property type="protein sequence ID" value="OQV16613.1"/>
    <property type="molecule type" value="Genomic_DNA"/>
</dbReference>
<evidence type="ECO:0000313" key="3">
    <source>
        <dbReference type="Proteomes" id="UP000192578"/>
    </source>
</evidence>
<comment type="caution">
    <text evidence="2">The sequence shown here is derived from an EMBL/GenBank/DDBJ whole genome shotgun (WGS) entry which is preliminary data.</text>
</comment>
<dbReference type="Proteomes" id="UP000192578">
    <property type="component" value="Unassembled WGS sequence"/>
</dbReference>
<feature type="transmembrane region" description="Helical" evidence="1">
    <location>
        <begin position="55"/>
        <end position="76"/>
    </location>
</feature>
<keyword evidence="1" id="KW-0812">Transmembrane</keyword>
<organism evidence="2 3">
    <name type="scientific">Hypsibius exemplaris</name>
    <name type="common">Freshwater tardigrade</name>
    <dbReference type="NCBI Taxonomy" id="2072580"/>
    <lineage>
        <taxon>Eukaryota</taxon>
        <taxon>Metazoa</taxon>
        <taxon>Ecdysozoa</taxon>
        <taxon>Tardigrada</taxon>
        <taxon>Eutardigrada</taxon>
        <taxon>Parachela</taxon>
        <taxon>Hypsibioidea</taxon>
        <taxon>Hypsibiidae</taxon>
        <taxon>Hypsibius</taxon>
    </lineage>
</organism>
<keyword evidence="3" id="KW-1185">Reference proteome</keyword>
<evidence type="ECO:0000313" key="2">
    <source>
        <dbReference type="EMBL" id="OQV16613.1"/>
    </source>
</evidence>
<gene>
    <name evidence="2" type="ORF">BV898_09283</name>
</gene>